<dbReference type="Proteomes" id="UP001314170">
    <property type="component" value="Unassembled WGS sequence"/>
</dbReference>
<comment type="caution">
    <text evidence="1">The sequence shown here is derived from an EMBL/GenBank/DDBJ whole genome shotgun (WGS) entry which is preliminary data.</text>
</comment>
<name>A0AAV1SNW2_9ROSI</name>
<dbReference type="EMBL" id="CAWUPB010001195">
    <property type="protein sequence ID" value="CAK7355532.1"/>
    <property type="molecule type" value="Genomic_DNA"/>
</dbReference>
<proteinExistence type="predicted"/>
<reference evidence="1 2" key="1">
    <citation type="submission" date="2024-01" db="EMBL/GenBank/DDBJ databases">
        <authorList>
            <person name="Waweru B."/>
        </authorList>
    </citation>
    <scope>NUCLEOTIDE SEQUENCE [LARGE SCALE GENOMIC DNA]</scope>
</reference>
<accession>A0AAV1SNW2</accession>
<protein>
    <submittedName>
        <fullName evidence="1">Uncharacterized protein</fullName>
    </submittedName>
</protein>
<evidence type="ECO:0000313" key="1">
    <source>
        <dbReference type="EMBL" id="CAK7355532.1"/>
    </source>
</evidence>
<sequence length="135" mass="14548">MAFASPLVQVVRPPAGCNPYCTDMSSHQTSPSFDFQTKDNPSHLVDHHSVGTESSIGIVSSQSEARSDGEGLLIRIQILFALVVSKKVGETVWMLGPCVISMTLFKEMGFWMLSSQEALLLGVTVITTSLGFVNA</sequence>
<keyword evidence="2" id="KW-1185">Reference proteome</keyword>
<evidence type="ECO:0000313" key="2">
    <source>
        <dbReference type="Proteomes" id="UP001314170"/>
    </source>
</evidence>
<dbReference type="AlphaFoldDB" id="A0AAV1SNW2"/>
<gene>
    <name evidence="1" type="ORF">DCAF_LOCUS25792</name>
</gene>
<organism evidence="1 2">
    <name type="scientific">Dovyalis caffra</name>
    <dbReference type="NCBI Taxonomy" id="77055"/>
    <lineage>
        <taxon>Eukaryota</taxon>
        <taxon>Viridiplantae</taxon>
        <taxon>Streptophyta</taxon>
        <taxon>Embryophyta</taxon>
        <taxon>Tracheophyta</taxon>
        <taxon>Spermatophyta</taxon>
        <taxon>Magnoliopsida</taxon>
        <taxon>eudicotyledons</taxon>
        <taxon>Gunneridae</taxon>
        <taxon>Pentapetalae</taxon>
        <taxon>rosids</taxon>
        <taxon>fabids</taxon>
        <taxon>Malpighiales</taxon>
        <taxon>Salicaceae</taxon>
        <taxon>Flacourtieae</taxon>
        <taxon>Dovyalis</taxon>
    </lineage>
</organism>